<name>A0A0A7G2R2_9CLOT</name>
<proteinExistence type="predicted"/>
<dbReference type="AlphaFoldDB" id="A0A0A7G2R2"/>
<evidence type="ECO:0000313" key="3">
    <source>
        <dbReference type="Proteomes" id="UP000030635"/>
    </source>
</evidence>
<dbReference type="HOGENOM" id="CLU_1183344_0_0_9"/>
<dbReference type="EMBL" id="CP006906">
    <property type="protein sequence ID" value="AIY85290.1"/>
    <property type="molecule type" value="Genomic_DNA"/>
</dbReference>
<dbReference type="KEGG" id="cbv:U729_3249"/>
<feature type="compositionally biased region" description="Basic and acidic residues" evidence="1">
    <location>
        <begin position="75"/>
        <end position="103"/>
    </location>
</feature>
<dbReference type="RefSeq" id="WP_040113807.1">
    <property type="nucleotide sequence ID" value="NZ_CP006906.1"/>
</dbReference>
<protein>
    <submittedName>
        <fullName evidence="2">Uncharacterized protein</fullName>
    </submittedName>
</protein>
<feature type="compositionally biased region" description="Acidic residues" evidence="1">
    <location>
        <begin position="64"/>
        <end position="74"/>
    </location>
</feature>
<keyword evidence="2" id="KW-0614">Plasmid</keyword>
<evidence type="ECO:0000256" key="1">
    <source>
        <dbReference type="SAM" id="MobiDB-lite"/>
    </source>
</evidence>
<feature type="region of interest" description="Disordered" evidence="1">
    <location>
        <begin position="33"/>
        <end position="103"/>
    </location>
</feature>
<organism evidence="2 3">
    <name type="scientific">Clostridium baratii str. Sullivan</name>
    <dbReference type="NCBI Taxonomy" id="1415775"/>
    <lineage>
        <taxon>Bacteria</taxon>
        <taxon>Bacillati</taxon>
        <taxon>Bacillota</taxon>
        <taxon>Clostridia</taxon>
        <taxon>Eubacteriales</taxon>
        <taxon>Clostridiaceae</taxon>
        <taxon>Clostridium</taxon>
    </lineage>
</organism>
<evidence type="ECO:0000313" key="2">
    <source>
        <dbReference type="EMBL" id="AIY85290.1"/>
    </source>
</evidence>
<feature type="compositionally biased region" description="Basic and acidic residues" evidence="1">
    <location>
        <begin position="41"/>
        <end position="60"/>
    </location>
</feature>
<reference evidence="2 3" key="1">
    <citation type="journal article" date="2015" name="Infect. Genet. Evol.">
        <title>Genomic sequences of six botulinum neurotoxin-producing strains representing three clostridial species illustrate the mobility and diversity of botulinum neurotoxin genes.</title>
        <authorList>
            <person name="Smith T.J."/>
            <person name="Hill K.K."/>
            <person name="Xie G."/>
            <person name="Foley B.T."/>
            <person name="Williamson C.H."/>
            <person name="Foster J.T."/>
            <person name="Johnson S.L."/>
            <person name="Chertkov O."/>
            <person name="Teshima H."/>
            <person name="Gibbons H.S."/>
            <person name="Johnsky L.A."/>
            <person name="Karavis M.A."/>
            <person name="Smith L.A."/>
        </authorList>
    </citation>
    <scope>NUCLEOTIDE SEQUENCE [LARGE SCALE GENOMIC DNA]</scope>
    <source>
        <strain evidence="2">Sullivan</strain>
        <plasmid evidence="3">Plasmid pCBJ</plasmid>
    </source>
</reference>
<keyword evidence="3" id="KW-1185">Reference proteome</keyword>
<accession>A0A0A7G2R2</accession>
<geneLocation type="plasmid" evidence="2 3">
    <name>pCBJ</name>
</geneLocation>
<sequence>MKIKLDNVVDLGEDDITSTTEVVSSDSEYVNVESTNLVMDEGGKEKKVSSKKNPTDKNTLDEYSYTEEDEEVEQKEDKVKENKEDVVKANTDTKNKENKNINDKENKKDVNDILEEVEMIEVEEDPNITKEEAKKSRKFLEKLQNYMKSGYYSKKSYELSKNFKVPQKKLAKGFASKVLGTIGDTLGIVIDAVKDVTFTVIEILGLILTKGITLICHVAKAIVSMLTLNKTCIE</sequence>
<gene>
    <name evidence="2" type="ORF">U729_3249</name>
</gene>
<dbReference type="Proteomes" id="UP000030635">
    <property type="component" value="Plasmid pCBJ"/>
</dbReference>